<reference evidence="1 2" key="1">
    <citation type="journal article" date="2020" name="Arch. Microbiol.">
        <title>Bradyrhizobium campsiandrae sp. nov., a nitrogen-fixing bacterial strain isolated from a native leguminous tree from the Amazon adapted to flooded conditions.</title>
        <authorList>
            <person name="Cabral Michel D."/>
            <person name="Martins da Costa E."/>
            <person name="Azarias Guimaraes A."/>
            <person name="Soares de Carvalho T."/>
            <person name="Santos de Castro Caputo P."/>
            <person name="Willems A."/>
            <person name="de Souza Moreira F.M."/>
        </authorList>
    </citation>
    <scope>NUCLEOTIDE SEQUENCE [LARGE SCALE GENOMIC DNA]</scope>
    <source>
        <strain evidence="2">INPA 384B</strain>
    </source>
</reference>
<keyword evidence="2" id="KW-1185">Reference proteome</keyword>
<dbReference type="GO" id="GO:0006508">
    <property type="term" value="P:proteolysis"/>
    <property type="evidence" value="ECO:0007669"/>
    <property type="project" value="UniProtKB-KW"/>
</dbReference>
<keyword evidence="1" id="KW-0645">Protease</keyword>
<comment type="caution">
    <text evidence="1">The sequence shown here is derived from an EMBL/GenBank/DDBJ whole genome shotgun (WGS) entry which is preliminary data.</text>
</comment>
<dbReference type="GO" id="GO:0008233">
    <property type="term" value="F:peptidase activity"/>
    <property type="evidence" value="ECO:0007669"/>
    <property type="project" value="UniProtKB-KW"/>
</dbReference>
<dbReference type="Pfam" id="PF13365">
    <property type="entry name" value="Trypsin_2"/>
    <property type="match status" value="1"/>
</dbReference>
<dbReference type="InterPro" id="IPR009003">
    <property type="entry name" value="Peptidase_S1_PA"/>
</dbReference>
<sequence>MQTWGPGYGIYLGKGYFLTAAHVAGRTWVTRPKVAISGEEFPTRVVKEGQLEATDLTLLAVNEALLPMRLRLRRMRLCDALPRPGEEVVTVVPEAVVRSRIIAPERIPVGARRFNTAIADVAKTGNSGSGVFDVKQRCLLGIMSRKISQKRTNPITRKEETQDIAKYFVPASEIAAFLPPGTIDQR</sequence>
<dbReference type="SUPFAM" id="SSF50494">
    <property type="entry name" value="Trypsin-like serine proteases"/>
    <property type="match status" value="1"/>
</dbReference>
<dbReference type="Gene3D" id="2.40.10.120">
    <property type="match status" value="1"/>
</dbReference>
<dbReference type="Proteomes" id="UP000639516">
    <property type="component" value="Unassembled WGS sequence"/>
</dbReference>
<keyword evidence="1" id="KW-0378">Hydrolase</keyword>
<gene>
    <name evidence="1" type="ORF">HA482_29775</name>
</gene>
<dbReference type="EMBL" id="JAATTO010000050">
    <property type="protein sequence ID" value="MBC9982401.1"/>
    <property type="molecule type" value="Genomic_DNA"/>
</dbReference>
<name>A0ABR7UFL8_9BRAD</name>
<organism evidence="1 2">
    <name type="scientific">Bradyrhizobium campsiandrae</name>
    <dbReference type="NCBI Taxonomy" id="1729892"/>
    <lineage>
        <taxon>Bacteria</taxon>
        <taxon>Pseudomonadati</taxon>
        <taxon>Pseudomonadota</taxon>
        <taxon>Alphaproteobacteria</taxon>
        <taxon>Hyphomicrobiales</taxon>
        <taxon>Nitrobacteraceae</taxon>
        <taxon>Bradyrhizobium</taxon>
    </lineage>
</organism>
<protein>
    <submittedName>
        <fullName evidence="1">Serine protease</fullName>
    </submittedName>
</protein>
<proteinExistence type="predicted"/>
<accession>A0ABR7UFL8</accession>
<evidence type="ECO:0000313" key="2">
    <source>
        <dbReference type="Proteomes" id="UP000639516"/>
    </source>
</evidence>
<evidence type="ECO:0000313" key="1">
    <source>
        <dbReference type="EMBL" id="MBC9982401.1"/>
    </source>
</evidence>